<protein>
    <submittedName>
        <fullName evidence="2">SDR family NAD(P)-dependent oxidoreductase</fullName>
    </submittedName>
</protein>
<dbReference type="AlphaFoldDB" id="A0A2G5NNS8"/>
<dbReference type="SUPFAM" id="SSF51735">
    <property type="entry name" value="NAD(P)-binding Rossmann-fold domains"/>
    <property type="match status" value="1"/>
</dbReference>
<dbReference type="Gene3D" id="3.40.50.720">
    <property type="entry name" value="NAD(P)-binding Rossmann-like Domain"/>
    <property type="match status" value="1"/>
</dbReference>
<dbReference type="CDD" id="cd05243">
    <property type="entry name" value="SDR_a5"/>
    <property type="match status" value="1"/>
</dbReference>
<dbReference type="Proteomes" id="UP000229523">
    <property type="component" value="Unassembled WGS sequence"/>
</dbReference>
<evidence type="ECO:0000313" key="3">
    <source>
        <dbReference type="Proteomes" id="UP000229523"/>
    </source>
</evidence>
<dbReference type="InterPro" id="IPR036291">
    <property type="entry name" value="NAD(P)-bd_dom_sf"/>
</dbReference>
<dbReference type="EMBL" id="MJBI02000001">
    <property type="protein sequence ID" value="RAI82133.1"/>
    <property type="molecule type" value="Genomic_DNA"/>
</dbReference>
<comment type="caution">
    <text evidence="2">The sequence shown here is derived from an EMBL/GenBank/DDBJ whole genome shotgun (WGS) entry which is preliminary data.</text>
</comment>
<dbReference type="RefSeq" id="WP_099579673.1">
    <property type="nucleotide sequence ID" value="NZ_MJBI02000001.1"/>
</dbReference>
<name>A0A2G5NNS8_9STAP</name>
<dbReference type="PANTHER" id="PTHR15020">
    <property type="entry name" value="FLAVIN REDUCTASE-RELATED"/>
    <property type="match status" value="1"/>
</dbReference>
<organism evidence="2 3">
    <name type="scientific">Macrococcoides goetzii</name>
    <dbReference type="NCBI Taxonomy" id="1891097"/>
    <lineage>
        <taxon>Bacteria</taxon>
        <taxon>Bacillati</taxon>
        <taxon>Bacillota</taxon>
        <taxon>Bacilli</taxon>
        <taxon>Bacillales</taxon>
        <taxon>Staphylococcaceae</taxon>
        <taxon>Macrococcoides</taxon>
    </lineage>
</organism>
<proteinExistence type="predicted"/>
<accession>A0A2G5NNS8</accession>
<dbReference type="Pfam" id="PF13460">
    <property type="entry name" value="NAD_binding_10"/>
    <property type="match status" value="1"/>
</dbReference>
<evidence type="ECO:0000259" key="1">
    <source>
        <dbReference type="Pfam" id="PF13460"/>
    </source>
</evidence>
<dbReference type="InterPro" id="IPR016040">
    <property type="entry name" value="NAD(P)-bd_dom"/>
</dbReference>
<feature type="domain" description="NAD(P)-binding" evidence="1">
    <location>
        <begin position="7"/>
        <end position="192"/>
    </location>
</feature>
<evidence type="ECO:0000313" key="2">
    <source>
        <dbReference type="EMBL" id="RAI82133.1"/>
    </source>
</evidence>
<dbReference type="PANTHER" id="PTHR15020:SF50">
    <property type="entry name" value="UPF0659 PROTEIN YMR090W"/>
    <property type="match status" value="1"/>
</dbReference>
<keyword evidence="3" id="KW-1185">Reference proteome</keyword>
<reference evidence="2 3" key="1">
    <citation type="journal article" date="2018" name="Front. Microbiol.">
        <title>Description and Comparative Genomics of Macrococcus caseolyticus subsp. hominis subsp. nov., Macrococcus goetzii sp. nov., Macrococcus epidermidis sp. nov., and Macrococcus bohemicus sp. nov., Novel Macrococci From Human Clinical Material With Virulence Potential and Suspected Uptake of Foreign DNA by Natural Transformation.</title>
        <authorList>
            <person name="Maslanova I."/>
            <person name="Wertheimer Z."/>
            <person name="Sedlacek I."/>
            <person name="Svec P."/>
            <person name="Indrakova A."/>
            <person name="Kovarovic V."/>
            <person name="Schumann P."/>
            <person name="Sproer C."/>
            <person name="Kralova S."/>
            <person name="Sedo O."/>
            <person name="Kristofova L."/>
            <person name="Vrbovska V."/>
            <person name="Fuzik T."/>
            <person name="Petras P."/>
            <person name="Zdrahal Z."/>
            <person name="Ruzickova V."/>
            <person name="Doskar J."/>
            <person name="Pantucek R."/>
        </authorList>
    </citation>
    <scope>NUCLEOTIDE SEQUENCE [LARGE SCALE GENOMIC DNA]</scope>
    <source>
        <strain evidence="2 3">CCM 4927</strain>
    </source>
</reference>
<gene>
    <name evidence="2" type="ORF">BFS35_000175</name>
</gene>
<sequence>MNILIIGANGQVGKQLVEKLAKNSDVTPIAVIRKEEQKPYFDELNVETRILDLEDDLPAYDSVFKDVDSVIFTAGSGGSTGADKTMLIDLDAAVKTIDTAKKVGIKRFVMVSSFDTTRNAIQEADAGFRPYVVAKHYADNVLRAAGLDYTIVHPGILSDDAETGNVKVAETLEVANITRADVAEVLKTVIENDKTVGKEFQVVNGDTQIAEAIGRL</sequence>